<dbReference type="OrthoDB" id="412781at2759"/>
<dbReference type="CDD" id="cd05708">
    <property type="entry name" value="S1_Rrp5_repeat_sc12"/>
    <property type="match status" value="1"/>
</dbReference>
<dbReference type="CDD" id="cd05697">
    <property type="entry name" value="S1_Rrp5_repeat_hs5"/>
    <property type="match status" value="1"/>
</dbReference>
<feature type="compositionally biased region" description="Acidic residues" evidence="6">
    <location>
        <begin position="1071"/>
        <end position="1084"/>
    </location>
</feature>
<organism evidence="8 9">
    <name type="scientific">Hypholoma sublateritium (strain FD-334 SS-4)</name>
    <dbReference type="NCBI Taxonomy" id="945553"/>
    <lineage>
        <taxon>Eukaryota</taxon>
        <taxon>Fungi</taxon>
        <taxon>Dikarya</taxon>
        <taxon>Basidiomycota</taxon>
        <taxon>Agaricomycotina</taxon>
        <taxon>Agaricomycetes</taxon>
        <taxon>Agaricomycetidae</taxon>
        <taxon>Agaricales</taxon>
        <taxon>Agaricineae</taxon>
        <taxon>Strophariaceae</taxon>
        <taxon>Hypholoma</taxon>
    </lineage>
</organism>
<comment type="subunit">
    <text evidence="2">Associated with the spliceosome.</text>
</comment>
<proteinExistence type="predicted"/>
<dbReference type="PANTHER" id="PTHR23270:SF10">
    <property type="entry name" value="PROTEIN RRP5 HOMOLOG"/>
    <property type="match status" value="1"/>
</dbReference>
<feature type="domain" description="S1 motif" evidence="7">
    <location>
        <begin position="711"/>
        <end position="785"/>
    </location>
</feature>
<feature type="region of interest" description="Disordered" evidence="6">
    <location>
        <begin position="1"/>
        <end position="44"/>
    </location>
</feature>
<dbReference type="InterPro" id="IPR012340">
    <property type="entry name" value="NA-bd_OB-fold"/>
</dbReference>
<feature type="compositionally biased region" description="Acidic residues" evidence="6">
    <location>
        <begin position="1091"/>
        <end position="1114"/>
    </location>
</feature>
<evidence type="ECO:0000313" key="8">
    <source>
        <dbReference type="EMBL" id="KJA25797.1"/>
    </source>
</evidence>
<reference evidence="9" key="1">
    <citation type="submission" date="2014-04" db="EMBL/GenBank/DDBJ databases">
        <title>Evolutionary Origins and Diversification of the Mycorrhizal Mutualists.</title>
        <authorList>
            <consortium name="DOE Joint Genome Institute"/>
            <consortium name="Mycorrhizal Genomics Consortium"/>
            <person name="Kohler A."/>
            <person name="Kuo A."/>
            <person name="Nagy L.G."/>
            <person name="Floudas D."/>
            <person name="Copeland A."/>
            <person name="Barry K.W."/>
            <person name="Cichocki N."/>
            <person name="Veneault-Fourrey C."/>
            <person name="LaButti K."/>
            <person name="Lindquist E.A."/>
            <person name="Lipzen A."/>
            <person name="Lundell T."/>
            <person name="Morin E."/>
            <person name="Murat C."/>
            <person name="Riley R."/>
            <person name="Ohm R."/>
            <person name="Sun H."/>
            <person name="Tunlid A."/>
            <person name="Henrissat B."/>
            <person name="Grigoriev I.V."/>
            <person name="Hibbett D.S."/>
            <person name="Martin F."/>
        </authorList>
    </citation>
    <scope>NUCLEOTIDE SEQUENCE [LARGE SCALE GENOMIC DNA]</scope>
    <source>
        <strain evidence="9">FD-334 SS-4</strain>
    </source>
</reference>
<dbReference type="InterPro" id="IPR057301">
    <property type="entry name" value="Rrp5_OB_4th"/>
</dbReference>
<feature type="compositionally biased region" description="Basic and acidic residues" evidence="6">
    <location>
        <begin position="1"/>
        <end position="13"/>
    </location>
</feature>
<sequence>MAALKRSLEESPSHSKTKKSRTDAPKTERPEPTTSLVTTDVDFPRGGGTSFTPLEVKALRAEAVKEANAELFEVSFFIRYIIGLASDLAKKTKKRKRKADGEVSSSSKPAEAKDKIRIEHLNYKRLTIGMKIFGHIVSILPLALIISLPNQLFAHVPITNISSQLTTYLERADAESLVSESEDEEEDEDKPVKEGVPDLSDIFHVGQYVRTVVVAVHAPGATDISGIGKSRDEISKACRRVELSLIPERVNAGVHKSDLKPGFTLTAAIKSREDHGYILDFGIPDVSGFLSFKSANGGRKNQDAKLHTARLLDVVVTAISTNGRTCTASVDPATFSTSCLSEISSVTSVLPGTLVQALVTSVHPNGLNVQVLGFFEGTIDVLHLGHDPKAYKLGKKIKARILYDYSAAPPKFALSLAEHIIKLSPCLVPGNSTQEVGKTVPEMYPVGTTLEGVKVIRIDAERGLIVEVVPGVEGFIHISHTSDDHVPSLVPSGPWKVGSIHPARVTGFFAFDGLLQLSLKPSIIEQKYLQVSDVEVGEVVKGTIKKLTPTGLFVSLSGGIDGVVWPNHYADIILKHPAKRFKEGATIKCRVLIVDPERKRISLTAKKTLLESTLPFISKSEDAVPGLVTHAVVFKVYEKYLLVEFYNNMKAIVPSNELSDSPKGQLQDAFLVGRALKVRILSVENGRITASIKKASSNFDVVDDISSIEIGNTVEGAISEIHKDNVVLTLQPSHVKALLSLKNLANHRTLSVPQLRVILKVGEKLNELVVVTRNTDKSFVIVANKPKTKTVALPKSNTITMESVSVGQLIGGRVTRHTRQGALIKITSHIGGILHLTDLSDNFETGVSLPVIDTLVKAVIIGVDQSKRQLTLSTRHSRMYPEQEHQVVDREIGDISDIQAGEPVRGFVKNVVEHGLFVTIGRDVDARVQIRELFDDYVKEWQGKFTTHQLVKGRIISADVANKKVEMTLRSIEASQRKGSSSGIRLSDLKEGQKIDGIVQKVEDYGLFVQIDNSKLSGLCHKSELSDNQTADVTTALRGFREGDRVKVVILGIDNRRISLSLKPSHFTKEELEEDEIEDGETADEERSAGDESEAFEIPEGISDEEDDAEDDEDAKAVDIPSHDEESDEEMEVHVDQSQIEYHKSKFSSTTLPKVQSTSQVPSLSVSGGFQWSGETYESDNERGSSDDEEEVGQPSKKKRKKKQIEYDLTADMHTKTPESNADFERLLLGSPNSSYLWIQYMSFQLPLSEVDKARDIAYRAIKAINFREEKEKMNVWIALLNLENVYGTDETLNAVFKEAARANDSKTVHLRLAAIFDQSDKSEKAEEQYKRTSKKFGQSSKVWTLFGEYQLRRGNVEEARKLLPRSLQSLEKRKHLKTISRFAQLEYKYGDAERGKTLFEGIIDSHPKRWDMWLVYMDMEATQSNIQSLRNLFDRVLALKMTSHKAKSFFKKWLDLEKRIGDEEGVDAVKEKAIEWTQRASKAS</sequence>
<dbReference type="InterPro" id="IPR003107">
    <property type="entry name" value="HAT"/>
</dbReference>
<dbReference type="CDD" id="cd05707">
    <property type="entry name" value="S1_Rrp5_repeat_sc11"/>
    <property type="match status" value="1"/>
</dbReference>
<dbReference type="OMA" id="GQYLRAY"/>
<dbReference type="FunFam" id="2.40.50.140:FF:000155">
    <property type="entry name" value="rRNA biogenesis protein RRP5"/>
    <property type="match status" value="1"/>
</dbReference>
<dbReference type="Pfam" id="PF23231">
    <property type="entry name" value="HAT_Syf1_CNRKL1_C"/>
    <property type="match status" value="1"/>
</dbReference>
<dbReference type="PROSITE" id="PS50126">
    <property type="entry name" value="S1"/>
    <property type="match status" value="8"/>
</dbReference>
<feature type="compositionally biased region" description="Polar residues" evidence="6">
    <location>
        <begin position="1147"/>
        <end position="1176"/>
    </location>
</feature>
<dbReference type="InterPro" id="IPR055430">
    <property type="entry name" value="HAT_Syf1_CNRKL1_C"/>
</dbReference>
<evidence type="ECO:0000256" key="6">
    <source>
        <dbReference type="SAM" id="MobiDB-lite"/>
    </source>
</evidence>
<dbReference type="GO" id="GO:0032040">
    <property type="term" value="C:small-subunit processome"/>
    <property type="evidence" value="ECO:0007669"/>
    <property type="project" value="TreeGrafter"/>
</dbReference>
<evidence type="ECO:0000313" key="9">
    <source>
        <dbReference type="Proteomes" id="UP000054270"/>
    </source>
</evidence>
<dbReference type="Gene3D" id="1.25.40.10">
    <property type="entry name" value="Tetratricopeptide repeat domain"/>
    <property type="match status" value="1"/>
</dbReference>
<evidence type="ECO:0000259" key="7">
    <source>
        <dbReference type="PROSITE" id="PS50126"/>
    </source>
</evidence>
<dbReference type="SUPFAM" id="SSF50249">
    <property type="entry name" value="Nucleic acid-binding proteins"/>
    <property type="match status" value="9"/>
</dbReference>
<dbReference type="GO" id="GO:0006364">
    <property type="term" value="P:rRNA processing"/>
    <property type="evidence" value="ECO:0007669"/>
    <property type="project" value="UniProtKB-KW"/>
</dbReference>
<dbReference type="Pfam" id="PF00575">
    <property type="entry name" value="S1"/>
    <property type="match status" value="2"/>
</dbReference>
<accession>A0A0D2LE96</accession>
<gene>
    <name evidence="8" type="ORF">HYPSUDRAFT_134422</name>
</gene>
<feature type="region of interest" description="Disordered" evidence="6">
    <location>
        <begin position="1069"/>
        <end position="1205"/>
    </location>
</feature>
<comment type="subcellular location">
    <subcellularLocation>
        <location evidence="1">Nucleus</location>
        <location evidence="1">Nucleolus</location>
    </subcellularLocation>
</comment>
<feature type="domain" description="S1 motif" evidence="7">
    <location>
        <begin position="352"/>
        <end position="417"/>
    </location>
</feature>
<dbReference type="InterPro" id="IPR048059">
    <property type="entry name" value="Rrp5_S1_rpt_hs1_sc1"/>
</dbReference>
<dbReference type="CDD" id="cd05693">
    <property type="entry name" value="S1_Rrp5_repeat_hs1_sc1"/>
    <property type="match status" value="1"/>
</dbReference>
<dbReference type="FunFam" id="1.25.40.10:FF:000727">
    <property type="entry name" value="Chromosome 1, whole genome shotgun sequence"/>
    <property type="match status" value="1"/>
</dbReference>
<dbReference type="Gene3D" id="2.40.50.140">
    <property type="entry name" value="Nucleic acid-binding proteins"/>
    <property type="match status" value="8"/>
</dbReference>
<dbReference type="SMART" id="SM00316">
    <property type="entry name" value="S1"/>
    <property type="match status" value="9"/>
</dbReference>
<evidence type="ECO:0000256" key="2">
    <source>
        <dbReference type="ARBA" id="ARBA00011524"/>
    </source>
</evidence>
<protein>
    <recommendedName>
        <fullName evidence="7">S1 motif domain-containing protein</fullName>
    </recommendedName>
</protein>
<keyword evidence="9" id="KW-1185">Reference proteome</keyword>
<feature type="compositionally biased region" description="Basic and acidic residues" evidence="6">
    <location>
        <begin position="20"/>
        <end position="31"/>
    </location>
</feature>
<dbReference type="SUPFAM" id="SSF48452">
    <property type="entry name" value="TPR-like"/>
    <property type="match status" value="1"/>
</dbReference>
<evidence type="ECO:0000256" key="1">
    <source>
        <dbReference type="ARBA" id="ARBA00004604"/>
    </source>
</evidence>
<keyword evidence="3" id="KW-0698">rRNA processing</keyword>
<evidence type="ECO:0000256" key="3">
    <source>
        <dbReference type="ARBA" id="ARBA00022552"/>
    </source>
</evidence>
<feature type="domain" description="S1 motif" evidence="7">
    <location>
        <begin position="537"/>
        <end position="606"/>
    </location>
</feature>
<feature type="domain" description="S1 motif" evidence="7">
    <location>
        <begin position="447"/>
        <end position="520"/>
    </location>
</feature>
<dbReference type="EMBL" id="KN817530">
    <property type="protein sequence ID" value="KJA25797.1"/>
    <property type="molecule type" value="Genomic_DNA"/>
</dbReference>
<dbReference type="PANTHER" id="PTHR23270">
    <property type="entry name" value="PROGRAMMED CELL DEATH PROTEIN 11 PRE-RRNA PROCESSING PROTEIN RRP5"/>
    <property type="match status" value="1"/>
</dbReference>
<feature type="domain" description="S1 motif" evidence="7">
    <location>
        <begin position="626"/>
        <end position="693"/>
    </location>
</feature>
<dbReference type="InterPro" id="IPR045209">
    <property type="entry name" value="Rrp5"/>
</dbReference>
<dbReference type="GO" id="GO:0003723">
    <property type="term" value="F:RNA binding"/>
    <property type="evidence" value="ECO:0007669"/>
    <property type="project" value="TreeGrafter"/>
</dbReference>
<feature type="domain" description="S1 motif" evidence="7">
    <location>
        <begin position="992"/>
        <end position="1063"/>
    </location>
</feature>
<dbReference type="SMART" id="SM00386">
    <property type="entry name" value="HAT"/>
    <property type="match status" value="4"/>
</dbReference>
<keyword evidence="5" id="KW-0539">Nucleus</keyword>
<dbReference type="STRING" id="945553.A0A0D2LE96"/>
<dbReference type="InterPro" id="IPR011990">
    <property type="entry name" value="TPR-like_helical_dom_sf"/>
</dbReference>
<dbReference type="InterPro" id="IPR057302">
    <property type="entry name" value="Rrp5_S1"/>
</dbReference>
<name>A0A0D2LE96_HYPSF</name>
<dbReference type="FunFam" id="2.40.50.140:FF:000103">
    <property type="entry name" value="protein RRP5 homolog"/>
    <property type="match status" value="2"/>
</dbReference>
<dbReference type="Pfam" id="PF24685">
    <property type="entry name" value="OB_RRP5_4th"/>
    <property type="match status" value="1"/>
</dbReference>
<dbReference type="Pfam" id="PF23459">
    <property type="entry name" value="S1_RRP5"/>
    <property type="match status" value="1"/>
</dbReference>
<feature type="domain" description="S1 motif" evidence="7">
    <location>
        <begin position="901"/>
        <end position="970"/>
    </location>
</feature>
<evidence type="ECO:0000256" key="5">
    <source>
        <dbReference type="ARBA" id="ARBA00023242"/>
    </source>
</evidence>
<keyword evidence="4" id="KW-0677">Repeat</keyword>
<dbReference type="Proteomes" id="UP000054270">
    <property type="component" value="Unassembled WGS sequence"/>
</dbReference>
<dbReference type="InterPro" id="IPR003029">
    <property type="entry name" value="S1_domain"/>
</dbReference>
<dbReference type="FunFam" id="2.40.50.140:FF:000148">
    <property type="entry name" value="protein RRP5 homolog isoform X1"/>
    <property type="match status" value="1"/>
</dbReference>
<evidence type="ECO:0000256" key="4">
    <source>
        <dbReference type="ARBA" id="ARBA00022737"/>
    </source>
</evidence>
<feature type="compositionally biased region" description="Basic and acidic residues" evidence="6">
    <location>
        <begin position="1115"/>
        <end position="1124"/>
    </location>
</feature>
<feature type="domain" description="S1 motif" evidence="7">
    <location>
        <begin position="807"/>
        <end position="875"/>
    </location>
</feature>